<dbReference type="EMBL" id="GL377302">
    <property type="protein sequence ID" value="EFJ01641.1"/>
    <property type="molecule type" value="Genomic_DNA"/>
</dbReference>
<dbReference type="OrthoDB" id="3152032at2759"/>
<dbReference type="GeneID" id="9585899"/>
<sequence length="77" mass="8185">MFYIPTPAFSAPTTFISFGAAQDPREAYDMFRDASQALRPLTNLPQSGRRSSVSSTSSTSSGSAKGKSSLKKLFGGM</sequence>
<dbReference type="VEuPathDB" id="FungiDB:SCHCODRAFT_02501600"/>
<dbReference type="InParanoid" id="D8PPK3"/>
<dbReference type="KEGG" id="scm:SCHCO_02501600"/>
<evidence type="ECO:0000256" key="1">
    <source>
        <dbReference type="SAM" id="MobiDB-lite"/>
    </source>
</evidence>
<accession>D8PPK3</accession>
<gene>
    <name evidence="2" type="ORF">SCHCODRAFT_102572</name>
</gene>
<dbReference type="AlphaFoldDB" id="D8PPK3"/>
<dbReference type="RefSeq" id="XP_003036543.1">
    <property type="nucleotide sequence ID" value="XM_003036497.1"/>
</dbReference>
<evidence type="ECO:0000313" key="3">
    <source>
        <dbReference type="Proteomes" id="UP000007431"/>
    </source>
</evidence>
<feature type="non-terminal residue" evidence="2">
    <location>
        <position position="77"/>
    </location>
</feature>
<evidence type="ECO:0000313" key="2">
    <source>
        <dbReference type="EMBL" id="EFJ01641.1"/>
    </source>
</evidence>
<organism evidence="3">
    <name type="scientific">Schizophyllum commune (strain H4-8 / FGSC 9210)</name>
    <name type="common">Split gill fungus</name>
    <dbReference type="NCBI Taxonomy" id="578458"/>
    <lineage>
        <taxon>Eukaryota</taxon>
        <taxon>Fungi</taxon>
        <taxon>Dikarya</taxon>
        <taxon>Basidiomycota</taxon>
        <taxon>Agaricomycotina</taxon>
        <taxon>Agaricomycetes</taxon>
        <taxon>Agaricomycetidae</taxon>
        <taxon>Agaricales</taxon>
        <taxon>Schizophyllaceae</taxon>
        <taxon>Schizophyllum</taxon>
    </lineage>
</organism>
<dbReference type="Proteomes" id="UP000007431">
    <property type="component" value="Unassembled WGS sequence"/>
</dbReference>
<protein>
    <submittedName>
        <fullName evidence="2">Uncharacterized protein</fullName>
    </submittedName>
</protein>
<feature type="region of interest" description="Disordered" evidence="1">
    <location>
        <begin position="39"/>
        <end position="77"/>
    </location>
</feature>
<reference evidence="2 3" key="1">
    <citation type="journal article" date="2010" name="Nat. Biotechnol.">
        <title>Genome sequence of the model mushroom Schizophyllum commune.</title>
        <authorList>
            <person name="Ohm R.A."/>
            <person name="de Jong J.F."/>
            <person name="Lugones L.G."/>
            <person name="Aerts A."/>
            <person name="Kothe E."/>
            <person name="Stajich J.E."/>
            <person name="de Vries R.P."/>
            <person name="Record E."/>
            <person name="Levasseur A."/>
            <person name="Baker S.E."/>
            <person name="Bartholomew K.A."/>
            <person name="Coutinho P.M."/>
            <person name="Erdmann S."/>
            <person name="Fowler T.J."/>
            <person name="Gathman A.C."/>
            <person name="Lombard V."/>
            <person name="Henrissat B."/>
            <person name="Knabe N."/>
            <person name="Kuees U."/>
            <person name="Lilly W.W."/>
            <person name="Lindquist E."/>
            <person name="Lucas S."/>
            <person name="Magnuson J.K."/>
            <person name="Piumi F."/>
            <person name="Raudaskoski M."/>
            <person name="Salamov A."/>
            <person name="Schmutz J."/>
            <person name="Schwarze F.W.M.R."/>
            <person name="vanKuyk P.A."/>
            <person name="Horton J.S."/>
            <person name="Grigoriev I.V."/>
            <person name="Woesten H.A.B."/>
        </authorList>
    </citation>
    <scope>NUCLEOTIDE SEQUENCE [LARGE SCALE GENOMIC DNA]</scope>
    <source>
        <strain evidence="3">H4-8 / FGSC 9210</strain>
    </source>
</reference>
<feature type="compositionally biased region" description="Low complexity" evidence="1">
    <location>
        <begin position="47"/>
        <end position="77"/>
    </location>
</feature>
<keyword evidence="3" id="KW-1185">Reference proteome</keyword>
<dbReference type="HOGENOM" id="CLU_2639479_0_0_1"/>
<name>D8PPK3_SCHCM</name>
<proteinExistence type="predicted"/>